<keyword evidence="2" id="KW-0106">Calcium</keyword>
<dbReference type="InterPro" id="IPR035892">
    <property type="entry name" value="C2_domain_sf"/>
</dbReference>
<protein>
    <submittedName>
        <fullName evidence="4">26791_t:CDS:1</fullName>
    </submittedName>
</protein>
<organism evidence="4 5">
    <name type="scientific">Gigaspora margarita</name>
    <dbReference type="NCBI Taxonomy" id="4874"/>
    <lineage>
        <taxon>Eukaryota</taxon>
        <taxon>Fungi</taxon>
        <taxon>Fungi incertae sedis</taxon>
        <taxon>Mucoromycota</taxon>
        <taxon>Glomeromycotina</taxon>
        <taxon>Glomeromycetes</taxon>
        <taxon>Diversisporales</taxon>
        <taxon>Gigasporaceae</taxon>
        <taxon>Gigaspora</taxon>
    </lineage>
</organism>
<dbReference type="PANTHER" id="PTHR45911:SF4">
    <property type="entry name" value="MULTIPLE C2 AND TRANSMEMBRANE DOMAIN-CONTAINING PROTEIN"/>
    <property type="match status" value="1"/>
</dbReference>
<dbReference type="Gene3D" id="2.60.40.150">
    <property type="entry name" value="C2 domain"/>
    <property type="match status" value="1"/>
</dbReference>
<gene>
    <name evidence="4" type="ORF">GMARGA_LOCUS12004</name>
</gene>
<dbReference type="Pfam" id="PF00168">
    <property type="entry name" value="C2"/>
    <property type="match status" value="1"/>
</dbReference>
<dbReference type="SMART" id="SM00239">
    <property type="entry name" value="C2"/>
    <property type="match status" value="1"/>
</dbReference>
<keyword evidence="5" id="KW-1185">Reference proteome</keyword>
<evidence type="ECO:0000313" key="4">
    <source>
        <dbReference type="EMBL" id="CAG8699077.1"/>
    </source>
</evidence>
<sequence length="126" mass="14409">MKGPLKVTVVEAKNLKDEDVIGKSDPYIELWLDKNYKQKTTTKSNTINPTYNETFTFHADGQKYLHLKVMDKDLVSDDEIGEGKVELSKIKNGYLETESITDDMLALLTAKSENEINQLFDKIHKN</sequence>
<evidence type="ECO:0000313" key="5">
    <source>
        <dbReference type="Proteomes" id="UP000789901"/>
    </source>
</evidence>
<dbReference type="PROSITE" id="PS50004">
    <property type="entry name" value="C2"/>
    <property type="match status" value="1"/>
</dbReference>
<dbReference type="EMBL" id="CAJVQB010007211">
    <property type="protein sequence ID" value="CAG8699077.1"/>
    <property type="molecule type" value="Genomic_DNA"/>
</dbReference>
<proteinExistence type="predicted"/>
<dbReference type="Proteomes" id="UP000789901">
    <property type="component" value="Unassembled WGS sequence"/>
</dbReference>
<dbReference type="InterPro" id="IPR000008">
    <property type="entry name" value="C2_dom"/>
</dbReference>
<evidence type="ECO:0000256" key="2">
    <source>
        <dbReference type="ARBA" id="ARBA00022837"/>
    </source>
</evidence>
<evidence type="ECO:0000259" key="3">
    <source>
        <dbReference type="PROSITE" id="PS50004"/>
    </source>
</evidence>
<keyword evidence="1" id="KW-0479">Metal-binding</keyword>
<dbReference type="SUPFAM" id="SSF49562">
    <property type="entry name" value="C2 domain (Calcium/lipid-binding domain, CaLB)"/>
    <property type="match status" value="1"/>
</dbReference>
<comment type="caution">
    <text evidence="4">The sequence shown here is derived from an EMBL/GenBank/DDBJ whole genome shotgun (WGS) entry which is preliminary data.</text>
</comment>
<dbReference type="CDD" id="cd00030">
    <property type="entry name" value="C2"/>
    <property type="match status" value="1"/>
</dbReference>
<evidence type="ECO:0000256" key="1">
    <source>
        <dbReference type="ARBA" id="ARBA00022723"/>
    </source>
</evidence>
<accession>A0ABN7UZE5</accession>
<reference evidence="4 5" key="1">
    <citation type="submission" date="2021-06" db="EMBL/GenBank/DDBJ databases">
        <authorList>
            <person name="Kallberg Y."/>
            <person name="Tangrot J."/>
            <person name="Rosling A."/>
        </authorList>
    </citation>
    <scope>NUCLEOTIDE SEQUENCE [LARGE SCALE GENOMIC DNA]</scope>
    <source>
        <strain evidence="4 5">120-4 pot B 10/14</strain>
    </source>
</reference>
<name>A0ABN7UZE5_GIGMA</name>
<dbReference type="PANTHER" id="PTHR45911">
    <property type="entry name" value="C2 DOMAIN-CONTAINING PROTEIN"/>
    <property type="match status" value="1"/>
</dbReference>
<feature type="domain" description="C2" evidence="3">
    <location>
        <begin position="1"/>
        <end position="100"/>
    </location>
</feature>
<dbReference type="PRINTS" id="PR00360">
    <property type="entry name" value="C2DOMAIN"/>
</dbReference>